<feature type="chain" id="PRO_5047179409" evidence="5">
    <location>
        <begin position="37"/>
        <end position="183"/>
    </location>
</feature>
<name>A0ABU2K903_9ACTN</name>
<evidence type="ECO:0000256" key="2">
    <source>
        <dbReference type="ARBA" id="ARBA00022670"/>
    </source>
</evidence>
<comment type="similarity">
    <text evidence="1">Belongs to the peptidase C40 family.</text>
</comment>
<feature type="domain" description="NlpC/P60" evidence="6">
    <location>
        <begin position="67"/>
        <end position="183"/>
    </location>
</feature>
<keyword evidence="2" id="KW-0645">Protease</keyword>
<dbReference type="Gene3D" id="3.90.1720.10">
    <property type="entry name" value="endopeptidase domain like (from Nostoc punctiforme)"/>
    <property type="match status" value="1"/>
</dbReference>
<dbReference type="InterPro" id="IPR051794">
    <property type="entry name" value="PG_Endopeptidase_C40"/>
</dbReference>
<gene>
    <name evidence="7" type="ORF">RM425_12260</name>
</gene>
<proteinExistence type="inferred from homology"/>
<evidence type="ECO:0000313" key="7">
    <source>
        <dbReference type="EMBL" id="MDT0276675.1"/>
    </source>
</evidence>
<keyword evidence="4" id="KW-0788">Thiol protease</keyword>
<evidence type="ECO:0000256" key="3">
    <source>
        <dbReference type="ARBA" id="ARBA00022801"/>
    </source>
</evidence>
<dbReference type="InterPro" id="IPR006311">
    <property type="entry name" value="TAT_signal"/>
</dbReference>
<feature type="signal peptide" evidence="5">
    <location>
        <begin position="1"/>
        <end position="36"/>
    </location>
</feature>
<evidence type="ECO:0000256" key="1">
    <source>
        <dbReference type="ARBA" id="ARBA00007074"/>
    </source>
</evidence>
<dbReference type="RefSeq" id="WP_311345489.1">
    <property type="nucleotide sequence ID" value="NZ_JAVREI010000007.1"/>
</dbReference>
<dbReference type="InterPro" id="IPR038765">
    <property type="entry name" value="Papain-like_cys_pep_sf"/>
</dbReference>
<dbReference type="Pfam" id="PF00877">
    <property type="entry name" value="NLPC_P60"/>
    <property type="match status" value="1"/>
</dbReference>
<dbReference type="InterPro" id="IPR000064">
    <property type="entry name" value="NLP_P60_dom"/>
</dbReference>
<dbReference type="PROSITE" id="PS51318">
    <property type="entry name" value="TAT"/>
    <property type="match status" value="1"/>
</dbReference>
<dbReference type="PANTHER" id="PTHR47359">
    <property type="entry name" value="PEPTIDOGLYCAN DL-ENDOPEPTIDASE CWLO"/>
    <property type="match status" value="1"/>
</dbReference>
<evidence type="ECO:0000256" key="5">
    <source>
        <dbReference type="SAM" id="SignalP"/>
    </source>
</evidence>
<keyword evidence="8" id="KW-1185">Reference proteome</keyword>
<sequence>MTTTRTSTITRRSFRGAALALLTGAGIALSPLAASASPGPGAVASLPAQTSVSALTAVPTAYGVAPRDRALAAAHVAMAQRGKPYQWGGTGPGGFDCSGLVYSSFRALGVNVPRTSRAQSTAGHYVSRADLRAGDLIFFYSPVGHVGIYLGYGVMVHSSTYGKPVSIVPVSSVPGYNTARRVA</sequence>
<keyword evidence="3" id="KW-0378">Hydrolase</keyword>
<evidence type="ECO:0000256" key="4">
    <source>
        <dbReference type="ARBA" id="ARBA00022807"/>
    </source>
</evidence>
<comment type="caution">
    <text evidence="7">The sequence shown here is derived from an EMBL/GenBank/DDBJ whole genome shotgun (WGS) entry which is preliminary data.</text>
</comment>
<protein>
    <submittedName>
        <fullName evidence="7">NlpC/P60 family protein</fullName>
    </submittedName>
</protein>
<dbReference type="EMBL" id="JAVREI010000007">
    <property type="protein sequence ID" value="MDT0276675.1"/>
    <property type="molecule type" value="Genomic_DNA"/>
</dbReference>
<dbReference type="Proteomes" id="UP001183222">
    <property type="component" value="Unassembled WGS sequence"/>
</dbReference>
<organism evidence="7 8">
    <name type="scientific">Blastococcus goldschmidtiae</name>
    <dbReference type="NCBI Taxonomy" id="3075546"/>
    <lineage>
        <taxon>Bacteria</taxon>
        <taxon>Bacillati</taxon>
        <taxon>Actinomycetota</taxon>
        <taxon>Actinomycetes</taxon>
        <taxon>Geodermatophilales</taxon>
        <taxon>Geodermatophilaceae</taxon>
        <taxon>Blastococcus</taxon>
    </lineage>
</organism>
<evidence type="ECO:0000313" key="8">
    <source>
        <dbReference type="Proteomes" id="UP001183222"/>
    </source>
</evidence>
<dbReference type="PANTHER" id="PTHR47359:SF3">
    <property type="entry name" value="NLP_P60 DOMAIN-CONTAINING PROTEIN-RELATED"/>
    <property type="match status" value="1"/>
</dbReference>
<dbReference type="SUPFAM" id="SSF54001">
    <property type="entry name" value="Cysteine proteinases"/>
    <property type="match status" value="1"/>
</dbReference>
<dbReference type="PROSITE" id="PS51935">
    <property type="entry name" value="NLPC_P60"/>
    <property type="match status" value="1"/>
</dbReference>
<keyword evidence="5" id="KW-0732">Signal</keyword>
<accession>A0ABU2K903</accession>
<reference evidence="8" key="1">
    <citation type="submission" date="2023-07" db="EMBL/GenBank/DDBJ databases">
        <title>30 novel species of actinomycetes from the DSMZ collection.</title>
        <authorList>
            <person name="Nouioui I."/>
        </authorList>
    </citation>
    <scope>NUCLEOTIDE SEQUENCE [LARGE SCALE GENOMIC DNA]</scope>
    <source>
        <strain evidence="8">DSM 46792</strain>
    </source>
</reference>
<evidence type="ECO:0000259" key="6">
    <source>
        <dbReference type="PROSITE" id="PS51935"/>
    </source>
</evidence>